<accession>A0A645BJ55</accession>
<dbReference type="PROSITE" id="PS51379">
    <property type="entry name" value="4FE4S_FER_2"/>
    <property type="match status" value="2"/>
</dbReference>
<dbReference type="SUPFAM" id="SSF54862">
    <property type="entry name" value="4Fe-4S ferredoxins"/>
    <property type="match status" value="1"/>
</dbReference>
<dbReference type="SFLD" id="SFLDG01066">
    <property type="entry name" value="organic_radical-activating_enz"/>
    <property type="match status" value="1"/>
</dbReference>
<comment type="caution">
    <text evidence="11">The sequence shown here is derived from an EMBL/GenBank/DDBJ whole genome shotgun (WGS) entry which is preliminary data.</text>
</comment>
<dbReference type="Gene3D" id="3.30.70.20">
    <property type="match status" value="1"/>
</dbReference>
<evidence type="ECO:0000256" key="8">
    <source>
        <dbReference type="ARBA" id="ARBA00023014"/>
    </source>
</evidence>
<evidence type="ECO:0000256" key="6">
    <source>
        <dbReference type="ARBA" id="ARBA00023002"/>
    </source>
</evidence>
<dbReference type="PROSITE" id="PS00198">
    <property type="entry name" value="4FE4S_FER_1"/>
    <property type="match status" value="1"/>
</dbReference>
<keyword evidence="7" id="KW-0408">Iron</keyword>
<reference evidence="11" key="1">
    <citation type="submission" date="2019-08" db="EMBL/GenBank/DDBJ databases">
        <authorList>
            <person name="Kucharzyk K."/>
            <person name="Murdoch R.W."/>
            <person name="Higgins S."/>
            <person name="Loffler F."/>
        </authorList>
    </citation>
    <scope>NUCLEOTIDE SEQUENCE</scope>
</reference>
<sequence>MITANVFDIKRFSINDGDGIRTTIFLKGCPLACKWCQNPEGLIPEIRLWYAKNICVACKSCIASCETGALKWDERGVAIDHDACTRCGKCVVACPTGAIRFDAREMSIEEALQEIEKDRPFYGTDGGVTLSGGESMASLAFSLSILRACRERGTNAQIETSLYARPETVDAFAEVADRIIADIKLIDPARHFLATGVDNTLILSNIRHLAEKGTKLLIRVPLIPGFTDDEENIRGIAKFVASLGREIPVELLNFNPMCREKYESLRQRYEFDPDQREIEQERVDALKRILSDHGVIAL</sequence>
<dbReference type="SUPFAM" id="SSF102114">
    <property type="entry name" value="Radical SAM enzymes"/>
    <property type="match status" value="1"/>
</dbReference>
<dbReference type="InterPro" id="IPR040074">
    <property type="entry name" value="BssD/PflA/YjjW"/>
</dbReference>
<feature type="domain" description="4Fe-4S ferredoxin-type" evidence="9">
    <location>
        <begin position="46"/>
        <end position="74"/>
    </location>
</feature>
<evidence type="ECO:0000256" key="7">
    <source>
        <dbReference type="ARBA" id="ARBA00023004"/>
    </source>
</evidence>
<dbReference type="PROSITE" id="PS51918">
    <property type="entry name" value="RADICAL_SAM"/>
    <property type="match status" value="1"/>
</dbReference>
<dbReference type="Gene3D" id="3.80.30.10">
    <property type="entry name" value="pyruvate-formate lyase- activating enzyme"/>
    <property type="match status" value="1"/>
</dbReference>
<evidence type="ECO:0000256" key="1">
    <source>
        <dbReference type="ARBA" id="ARBA00001966"/>
    </source>
</evidence>
<keyword evidence="5" id="KW-0479">Metal-binding</keyword>
<evidence type="ECO:0000259" key="10">
    <source>
        <dbReference type="PROSITE" id="PS51918"/>
    </source>
</evidence>
<dbReference type="SFLD" id="SFLDG01118">
    <property type="entry name" value="activating_enzymes__group_2"/>
    <property type="match status" value="1"/>
</dbReference>
<dbReference type="PANTHER" id="PTHR30352">
    <property type="entry name" value="PYRUVATE FORMATE-LYASE-ACTIVATING ENZYME"/>
    <property type="match status" value="1"/>
</dbReference>
<dbReference type="SFLD" id="SFLDS00029">
    <property type="entry name" value="Radical_SAM"/>
    <property type="match status" value="1"/>
</dbReference>
<dbReference type="GO" id="GO:0051539">
    <property type="term" value="F:4 iron, 4 sulfur cluster binding"/>
    <property type="evidence" value="ECO:0007669"/>
    <property type="project" value="UniProtKB-KW"/>
</dbReference>
<dbReference type="AlphaFoldDB" id="A0A645BJ55"/>
<dbReference type="EC" id="1.97.1.-" evidence="11"/>
<dbReference type="InterPro" id="IPR017896">
    <property type="entry name" value="4Fe4S_Fe-S-bd"/>
</dbReference>
<dbReference type="GO" id="GO:0016491">
    <property type="term" value="F:oxidoreductase activity"/>
    <property type="evidence" value="ECO:0007669"/>
    <property type="project" value="UniProtKB-KW"/>
</dbReference>
<gene>
    <name evidence="11" type="primary">cutD_8</name>
    <name evidence="11" type="ORF">SDC9_112321</name>
</gene>
<comment type="cofactor">
    <cofactor evidence="1">
        <name>[4Fe-4S] cluster</name>
        <dbReference type="ChEBI" id="CHEBI:49883"/>
    </cofactor>
</comment>
<evidence type="ECO:0000259" key="9">
    <source>
        <dbReference type="PROSITE" id="PS51379"/>
    </source>
</evidence>
<evidence type="ECO:0000256" key="5">
    <source>
        <dbReference type="ARBA" id="ARBA00022723"/>
    </source>
</evidence>
<evidence type="ECO:0000256" key="4">
    <source>
        <dbReference type="ARBA" id="ARBA00022691"/>
    </source>
</evidence>
<dbReference type="CDD" id="cd04410">
    <property type="entry name" value="DMSOR_beta-like"/>
    <property type="match status" value="1"/>
</dbReference>
<keyword evidence="4" id="KW-0949">S-adenosyl-L-methionine</keyword>
<dbReference type="EMBL" id="VSSQ01020508">
    <property type="protein sequence ID" value="MPM65425.1"/>
    <property type="molecule type" value="Genomic_DNA"/>
</dbReference>
<proteinExistence type="inferred from homology"/>
<dbReference type="Pfam" id="PF00037">
    <property type="entry name" value="Fer4"/>
    <property type="match status" value="1"/>
</dbReference>
<dbReference type="InterPro" id="IPR007197">
    <property type="entry name" value="rSAM"/>
</dbReference>
<dbReference type="GO" id="GO:0046872">
    <property type="term" value="F:metal ion binding"/>
    <property type="evidence" value="ECO:0007669"/>
    <property type="project" value="UniProtKB-KW"/>
</dbReference>
<dbReference type="InterPro" id="IPR017900">
    <property type="entry name" value="4Fe4S_Fe_S_CS"/>
</dbReference>
<evidence type="ECO:0000256" key="2">
    <source>
        <dbReference type="ARBA" id="ARBA00009777"/>
    </source>
</evidence>
<keyword evidence="3" id="KW-0004">4Fe-4S</keyword>
<feature type="domain" description="4Fe-4S ferredoxin-type" evidence="9">
    <location>
        <begin position="75"/>
        <end position="104"/>
    </location>
</feature>
<keyword evidence="8" id="KW-0411">Iron-sulfur</keyword>
<comment type="similarity">
    <text evidence="2">Belongs to the organic radical-activating enzymes family.</text>
</comment>
<name>A0A645BJ55_9ZZZZ</name>
<dbReference type="Pfam" id="PF04055">
    <property type="entry name" value="Radical_SAM"/>
    <property type="match status" value="1"/>
</dbReference>
<dbReference type="InterPro" id="IPR034457">
    <property type="entry name" value="Organic_radical-activating"/>
</dbReference>
<evidence type="ECO:0000313" key="11">
    <source>
        <dbReference type="EMBL" id="MPM65425.1"/>
    </source>
</evidence>
<dbReference type="InterPro" id="IPR001989">
    <property type="entry name" value="Radical_activat_CS"/>
</dbReference>
<dbReference type="InterPro" id="IPR058240">
    <property type="entry name" value="rSAM_sf"/>
</dbReference>
<keyword evidence="11" id="KW-0456">Lyase</keyword>
<dbReference type="PIRSF" id="PIRSF000371">
    <property type="entry name" value="PFL_act_enz"/>
    <property type="match status" value="1"/>
</dbReference>
<organism evidence="11">
    <name type="scientific">bioreactor metagenome</name>
    <dbReference type="NCBI Taxonomy" id="1076179"/>
    <lineage>
        <taxon>unclassified sequences</taxon>
        <taxon>metagenomes</taxon>
        <taxon>ecological metagenomes</taxon>
    </lineage>
</organism>
<dbReference type="NCBIfam" id="TIGR02494">
    <property type="entry name" value="PFLE_PFLC"/>
    <property type="match status" value="1"/>
</dbReference>
<feature type="domain" description="Radical SAM core" evidence="10">
    <location>
        <begin position="15"/>
        <end position="297"/>
    </location>
</feature>
<dbReference type="PANTHER" id="PTHR30352:SF4">
    <property type="entry name" value="PYRUVATE FORMATE-LYASE 2-ACTIVATING ENZYME"/>
    <property type="match status" value="1"/>
</dbReference>
<keyword evidence="6 11" id="KW-0560">Oxidoreductase</keyword>
<dbReference type="PROSITE" id="PS01087">
    <property type="entry name" value="RADICAL_ACTIVATING"/>
    <property type="match status" value="1"/>
</dbReference>
<protein>
    <submittedName>
        <fullName evidence="11">Choline trimethylamine-lyase activating enzyme</fullName>
        <ecNumber evidence="11">1.97.1.-</ecNumber>
    </submittedName>
</protein>
<dbReference type="GO" id="GO:0016829">
    <property type="term" value="F:lyase activity"/>
    <property type="evidence" value="ECO:0007669"/>
    <property type="project" value="UniProtKB-KW"/>
</dbReference>
<evidence type="ECO:0000256" key="3">
    <source>
        <dbReference type="ARBA" id="ARBA00022485"/>
    </source>
</evidence>
<dbReference type="InterPro" id="IPR012839">
    <property type="entry name" value="Organic_radical_activase"/>
</dbReference>